<gene>
    <name evidence="1" type="ORF">VCR4J5_280009</name>
</gene>
<dbReference type="EMBL" id="CCJX01000111">
    <property type="protein sequence ID" value="CDT43153.1"/>
    <property type="molecule type" value="Genomic_DNA"/>
</dbReference>
<evidence type="ECO:0000313" key="1">
    <source>
        <dbReference type="EMBL" id="CDT43153.1"/>
    </source>
</evidence>
<accession>A0ABM9QW38</accession>
<proteinExistence type="predicted"/>
<comment type="caution">
    <text evidence="1">The sequence shown here is derived from an EMBL/GenBank/DDBJ whole genome shotgun (WGS) entry which is preliminary data.</text>
</comment>
<reference evidence="1 2" key="1">
    <citation type="submission" date="2014-06" db="EMBL/GenBank/DDBJ databases">
        <authorList>
            <person name="Le Roux F."/>
        </authorList>
    </citation>
    <scope>NUCLEOTIDE SEQUENCE [LARGE SCALE GENOMIC DNA]</scope>
    <source>
        <strain evidence="1 2">J5-4</strain>
    </source>
</reference>
<name>A0ABM9QW38_9VIBR</name>
<sequence>MLCFILWLCIHLYINSTDNQYVVPHKGKLDYKMSPNNRNDELSAQSNKF</sequence>
<evidence type="ECO:0000313" key="2">
    <source>
        <dbReference type="Proteomes" id="UP000049077"/>
    </source>
</evidence>
<protein>
    <submittedName>
        <fullName evidence="1">Uncharacterized protein</fullName>
    </submittedName>
</protein>
<keyword evidence="2" id="KW-1185">Reference proteome</keyword>
<dbReference type="Proteomes" id="UP000049077">
    <property type="component" value="Unassembled WGS sequence"/>
</dbReference>
<organism evidence="1 2">
    <name type="scientific">Vibrio crassostreae</name>
    <dbReference type="NCBI Taxonomy" id="246167"/>
    <lineage>
        <taxon>Bacteria</taxon>
        <taxon>Pseudomonadati</taxon>
        <taxon>Pseudomonadota</taxon>
        <taxon>Gammaproteobacteria</taxon>
        <taxon>Vibrionales</taxon>
        <taxon>Vibrionaceae</taxon>
        <taxon>Vibrio</taxon>
    </lineage>
</organism>